<dbReference type="GO" id="GO:0020037">
    <property type="term" value="F:heme binding"/>
    <property type="evidence" value="ECO:0007669"/>
    <property type="project" value="InterPro"/>
</dbReference>
<organism evidence="9 10">
    <name type="scientific">Rhynocoris fuscipes</name>
    <dbReference type="NCBI Taxonomy" id="488301"/>
    <lineage>
        <taxon>Eukaryota</taxon>
        <taxon>Metazoa</taxon>
        <taxon>Ecdysozoa</taxon>
        <taxon>Arthropoda</taxon>
        <taxon>Hexapoda</taxon>
        <taxon>Insecta</taxon>
        <taxon>Pterygota</taxon>
        <taxon>Neoptera</taxon>
        <taxon>Paraneoptera</taxon>
        <taxon>Hemiptera</taxon>
        <taxon>Heteroptera</taxon>
        <taxon>Panheteroptera</taxon>
        <taxon>Cimicomorpha</taxon>
        <taxon>Reduviidae</taxon>
        <taxon>Harpactorinae</taxon>
        <taxon>Harpactorini</taxon>
        <taxon>Rhynocoris</taxon>
    </lineage>
</organism>
<keyword evidence="8" id="KW-1133">Transmembrane helix</keyword>
<keyword evidence="8" id="KW-0812">Transmembrane</keyword>
<keyword evidence="10" id="KW-1185">Reference proteome</keyword>
<feature type="transmembrane region" description="Helical" evidence="8">
    <location>
        <begin position="6"/>
        <end position="26"/>
    </location>
</feature>
<dbReference type="Proteomes" id="UP001461498">
    <property type="component" value="Unassembled WGS sequence"/>
</dbReference>
<keyword evidence="7" id="KW-0503">Monooxygenase</keyword>
<comment type="similarity">
    <text evidence="2">Belongs to the cytochrome P450 family.</text>
</comment>
<dbReference type="Gene3D" id="1.10.630.10">
    <property type="entry name" value="Cytochrome P450"/>
    <property type="match status" value="1"/>
</dbReference>
<gene>
    <name evidence="9" type="ORF">O3M35_007042</name>
</gene>
<protein>
    <recommendedName>
        <fullName evidence="11">Cytochrome P450</fullName>
    </recommendedName>
</protein>
<dbReference type="GO" id="GO:0005506">
    <property type="term" value="F:iron ion binding"/>
    <property type="evidence" value="ECO:0007669"/>
    <property type="project" value="InterPro"/>
</dbReference>
<comment type="cofactor">
    <cofactor evidence="1">
        <name>heme</name>
        <dbReference type="ChEBI" id="CHEBI:30413"/>
    </cofactor>
</comment>
<evidence type="ECO:0000256" key="8">
    <source>
        <dbReference type="SAM" id="Phobius"/>
    </source>
</evidence>
<name>A0AAW1DHX3_9HEMI</name>
<proteinExistence type="inferred from homology"/>
<dbReference type="InterPro" id="IPR001128">
    <property type="entry name" value="Cyt_P450"/>
</dbReference>
<evidence type="ECO:0000256" key="4">
    <source>
        <dbReference type="ARBA" id="ARBA00022723"/>
    </source>
</evidence>
<dbReference type="Pfam" id="PF00067">
    <property type="entry name" value="p450"/>
    <property type="match status" value="1"/>
</dbReference>
<comment type="caution">
    <text evidence="9">The sequence shown here is derived from an EMBL/GenBank/DDBJ whole genome shotgun (WGS) entry which is preliminary data.</text>
</comment>
<evidence type="ECO:0000256" key="6">
    <source>
        <dbReference type="ARBA" id="ARBA00023004"/>
    </source>
</evidence>
<keyword evidence="8" id="KW-0472">Membrane</keyword>
<keyword evidence="5" id="KW-0560">Oxidoreductase</keyword>
<sequence>MISATVLLSSLISYILFHIIKLIIWVRRADKMTANIPGPPSLPIIGNALSFTKMKSSEDALKLAKCIPSTDGDKPWYRIRKIWLGPKLIIHLGDPKHIDAVLASKDAVNKDRVYKYMGLVVDGMVTKNGKEWHDLRKPLNKILTKQMIESCFTTMHQKALKLCELWESVADSGKVHNLRPELANFSADNVCGKY</sequence>
<evidence type="ECO:0000313" key="9">
    <source>
        <dbReference type="EMBL" id="KAK9509813.1"/>
    </source>
</evidence>
<evidence type="ECO:0000256" key="3">
    <source>
        <dbReference type="ARBA" id="ARBA00022617"/>
    </source>
</evidence>
<accession>A0AAW1DHX3</accession>
<dbReference type="PANTHER" id="PTHR24291:SF201">
    <property type="entry name" value="CYTOCHROME P450, FAMILY 4, SUBFAMILY B, POLYPEPTIDE 7"/>
    <property type="match status" value="1"/>
</dbReference>
<evidence type="ECO:0008006" key="11">
    <source>
        <dbReference type="Google" id="ProtNLM"/>
    </source>
</evidence>
<evidence type="ECO:0000256" key="5">
    <source>
        <dbReference type="ARBA" id="ARBA00023002"/>
    </source>
</evidence>
<evidence type="ECO:0000256" key="1">
    <source>
        <dbReference type="ARBA" id="ARBA00001971"/>
    </source>
</evidence>
<dbReference type="AlphaFoldDB" id="A0AAW1DHX3"/>
<dbReference type="SUPFAM" id="SSF48264">
    <property type="entry name" value="Cytochrome P450"/>
    <property type="match status" value="1"/>
</dbReference>
<keyword evidence="6" id="KW-0408">Iron</keyword>
<keyword evidence="4" id="KW-0479">Metal-binding</keyword>
<dbReference type="PANTHER" id="PTHR24291">
    <property type="entry name" value="CYTOCHROME P450 FAMILY 4"/>
    <property type="match status" value="1"/>
</dbReference>
<dbReference type="GO" id="GO:0004497">
    <property type="term" value="F:monooxygenase activity"/>
    <property type="evidence" value="ECO:0007669"/>
    <property type="project" value="UniProtKB-KW"/>
</dbReference>
<evidence type="ECO:0000256" key="2">
    <source>
        <dbReference type="ARBA" id="ARBA00010617"/>
    </source>
</evidence>
<dbReference type="GO" id="GO:0016705">
    <property type="term" value="F:oxidoreductase activity, acting on paired donors, with incorporation or reduction of molecular oxygen"/>
    <property type="evidence" value="ECO:0007669"/>
    <property type="project" value="InterPro"/>
</dbReference>
<evidence type="ECO:0000256" key="7">
    <source>
        <dbReference type="ARBA" id="ARBA00023033"/>
    </source>
</evidence>
<evidence type="ECO:0000313" key="10">
    <source>
        <dbReference type="Proteomes" id="UP001461498"/>
    </source>
</evidence>
<keyword evidence="3" id="KW-0349">Heme</keyword>
<dbReference type="EMBL" id="JAPXFL010000003">
    <property type="protein sequence ID" value="KAK9509813.1"/>
    <property type="molecule type" value="Genomic_DNA"/>
</dbReference>
<reference evidence="9 10" key="1">
    <citation type="submission" date="2022-12" db="EMBL/GenBank/DDBJ databases">
        <title>Chromosome-level genome assembly of true bugs.</title>
        <authorList>
            <person name="Ma L."/>
            <person name="Li H."/>
        </authorList>
    </citation>
    <scope>NUCLEOTIDE SEQUENCE [LARGE SCALE GENOMIC DNA]</scope>
    <source>
        <strain evidence="9">Lab_2022b</strain>
    </source>
</reference>
<dbReference type="InterPro" id="IPR050196">
    <property type="entry name" value="Cytochrome_P450_Monoox"/>
</dbReference>
<dbReference type="InterPro" id="IPR036396">
    <property type="entry name" value="Cyt_P450_sf"/>
</dbReference>